<sequence length="161" mass="16804">MFRQSLRSIARTARTGTIGVRTYAEAVNPDVLKVSLVSPHQAIFTNKEVSQVNLPASSGEMGVLANHVPTVEELAPGVVEVIESSGTSSKYFVSGGFASIVPGSKLSISTVEAHPLDAFSSENIKSLLAEAQKNASSADETVAAEAAIEIEVLEALQAAVH</sequence>
<dbReference type="KEGG" id="opa:HPODL_01793"/>
<dbReference type="GO" id="GO:0005743">
    <property type="term" value="C:mitochondrial inner membrane"/>
    <property type="evidence" value="ECO:0007669"/>
    <property type="project" value="UniProtKB-SubCell"/>
</dbReference>
<keyword evidence="12" id="KW-0066">ATP synthesis</keyword>
<feature type="domain" description="F1F0-ATP synthase subunit delta C-terminal" evidence="15">
    <location>
        <begin position="119"/>
        <end position="158"/>
    </location>
</feature>
<dbReference type="GO" id="GO:0016887">
    <property type="term" value="F:ATP hydrolysis activity"/>
    <property type="evidence" value="ECO:0007669"/>
    <property type="project" value="EnsemblFungi"/>
</dbReference>
<dbReference type="SMR" id="W1QBD1"/>
<evidence type="ECO:0000313" key="17">
    <source>
        <dbReference type="Proteomes" id="UP000008673"/>
    </source>
</evidence>
<dbReference type="EMDB" id="EMD-4100"/>
<dbReference type="FunFam" id="2.60.15.10:FF:000003">
    <property type="entry name" value="ATP synthase subunit delta, mitochondrial"/>
    <property type="match status" value="1"/>
</dbReference>
<dbReference type="PDBsum" id="5LQY"/>
<dbReference type="InterPro" id="IPR020546">
    <property type="entry name" value="ATP_synth_F1_dsu/esu_N"/>
</dbReference>
<dbReference type="CDD" id="cd12152">
    <property type="entry name" value="F1-ATPase_delta"/>
    <property type="match status" value="1"/>
</dbReference>
<keyword evidence="7" id="KW-0809">Transit peptide</keyword>
<comment type="similarity">
    <text evidence="2">Belongs to the ATPase epsilon chain family.</text>
</comment>
<evidence type="ECO:0000313" key="16">
    <source>
        <dbReference type="EMBL" id="ESW97704.1"/>
    </source>
</evidence>
<protein>
    <recommendedName>
        <fullName evidence="3">ATP synthase subunit delta, mitochondrial</fullName>
    </recommendedName>
    <alternativeName>
        <fullName evidence="13">F-ATPase delta subunit</fullName>
    </alternativeName>
</protein>
<dbReference type="Pfam" id="PF21334">
    <property type="entry name" value="ATPD_C_fung"/>
    <property type="match status" value="1"/>
</dbReference>
<dbReference type="PDB" id="5LQX">
    <property type="method" value="EM"/>
    <property type="resolution" value="7.90 A"/>
    <property type="chains" value="H=24-161"/>
</dbReference>
<keyword evidence="5" id="KW-0375">Hydrogen ion transport</keyword>
<dbReference type="STRING" id="871575.W1QBD1"/>
<dbReference type="OrthoDB" id="270171at2759"/>
<dbReference type="SUPFAM" id="SSF51344">
    <property type="entry name" value="Epsilon subunit of F1F0-ATP synthase N-terminal domain"/>
    <property type="match status" value="1"/>
</dbReference>
<evidence type="ECO:0000256" key="1">
    <source>
        <dbReference type="ARBA" id="ARBA00004273"/>
    </source>
</evidence>
<dbReference type="OMA" id="HQTLYSE"/>
<dbReference type="Gene3D" id="6.10.140.880">
    <property type="match status" value="1"/>
</dbReference>
<dbReference type="Pfam" id="PF02823">
    <property type="entry name" value="ATP-synt_DE_N"/>
    <property type="match status" value="1"/>
</dbReference>
<dbReference type="PDB" id="5LQZ">
    <property type="method" value="EM"/>
    <property type="resolution" value="7.00 A"/>
    <property type="chains" value="H=24-161"/>
</dbReference>
<comment type="caution">
    <text evidence="16">The sequence shown here is derived from an EMBL/GenBank/DDBJ whole genome shotgun (WGS) entry which is preliminary data.</text>
</comment>
<evidence type="ECO:0007829" key="19">
    <source>
        <dbReference type="PDB" id="5LQY"/>
    </source>
</evidence>
<dbReference type="EMDB" id="EMD-4102"/>
<dbReference type="Proteomes" id="UP000008673">
    <property type="component" value="Unassembled WGS sequence"/>
</dbReference>
<reference evidence="16 17" key="1">
    <citation type="journal article" date="2013" name="BMC Genomics">
        <title>Genome sequence and analysis of methylotrophic yeast Hansenula polymorpha DL1.</title>
        <authorList>
            <person name="Ravin N.V."/>
            <person name="Eldarov M.A."/>
            <person name="Kadnikov V.V."/>
            <person name="Beletsky A.V."/>
            <person name="Schneider J."/>
            <person name="Mardanova E.S."/>
            <person name="Smekalova E.M."/>
            <person name="Zvereva M.I."/>
            <person name="Dontsova O.A."/>
            <person name="Mardanov A.V."/>
            <person name="Skryabin K.G."/>
        </authorList>
    </citation>
    <scope>NUCLEOTIDE SEQUENCE [LARGE SCALE GENOMIC DNA]</scope>
    <source>
        <strain evidence="17">ATCC 26012 / BCRC 20466 / JCM 22074 / NRRL Y-7560 / DL-1</strain>
    </source>
</reference>
<dbReference type="PDBsum" id="5LQZ"/>
<dbReference type="GO" id="GO:0046933">
    <property type="term" value="F:proton-transporting ATP synthase activity, rotational mechanism"/>
    <property type="evidence" value="ECO:0007669"/>
    <property type="project" value="EnsemblFungi"/>
</dbReference>
<dbReference type="AlphaFoldDB" id="W1QBD1"/>
<comment type="subcellular location">
    <subcellularLocation>
        <location evidence="1">Mitochondrion inner membrane</location>
    </subcellularLocation>
</comment>
<feature type="domain" description="ATP synthase F1 complex delta/epsilon subunit N-terminal" evidence="14">
    <location>
        <begin position="32"/>
        <end position="109"/>
    </location>
</feature>
<evidence type="ECO:0000256" key="3">
    <source>
        <dbReference type="ARBA" id="ARBA00016960"/>
    </source>
</evidence>
<evidence type="ECO:0000256" key="5">
    <source>
        <dbReference type="ARBA" id="ARBA00022781"/>
    </source>
</evidence>
<evidence type="ECO:0000256" key="6">
    <source>
        <dbReference type="ARBA" id="ARBA00022792"/>
    </source>
</evidence>
<keyword evidence="18 19" id="KW-0002">3D-structure</keyword>
<keyword evidence="11" id="KW-0139">CF(1)</keyword>
<dbReference type="InterPro" id="IPR036771">
    <property type="entry name" value="ATPsynth_dsu/esu_N"/>
</dbReference>
<organism evidence="16 17">
    <name type="scientific">Ogataea parapolymorpha (strain ATCC 26012 / BCRC 20466 / JCM 22074 / NRRL Y-7560 / DL-1)</name>
    <name type="common">Yeast</name>
    <name type="synonym">Hansenula polymorpha</name>
    <dbReference type="NCBI Taxonomy" id="871575"/>
    <lineage>
        <taxon>Eukaryota</taxon>
        <taxon>Fungi</taxon>
        <taxon>Dikarya</taxon>
        <taxon>Ascomycota</taxon>
        <taxon>Saccharomycotina</taxon>
        <taxon>Pichiomycetes</taxon>
        <taxon>Pichiales</taxon>
        <taxon>Pichiaceae</taxon>
        <taxon>Ogataea</taxon>
    </lineage>
</organism>
<evidence type="ECO:0007829" key="18">
    <source>
        <dbReference type="PDB" id="5LQX"/>
    </source>
</evidence>
<name>W1QBD1_OGAPD</name>
<evidence type="ECO:0000256" key="12">
    <source>
        <dbReference type="ARBA" id="ARBA00023310"/>
    </source>
</evidence>
<evidence type="ECO:0000256" key="9">
    <source>
        <dbReference type="ARBA" id="ARBA00023128"/>
    </source>
</evidence>
<evidence type="ECO:0000256" key="8">
    <source>
        <dbReference type="ARBA" id="ARBA00023065"/>
    </source>
</evidence>
<keyword evidence="4" id="KW-0813">Transport</keyword>
<dbReference type="GO" id="GO:0045259">
    <property type="term" value="C:proton-transporting ATP synthase complex"/>
    <property type="evidence" value="ECO:0007669"/>
    <property type="project" value="UniProtKB-KW"/>
</dbReference>
<keyword evidence="17" id="KW-1185">Reference proteome</keyword>
<gene>
    <name evidence="16" type="ORF">HPODL_01793</name>
</gene>
<keyword evidence="9" id="KW-0496">Mitochondrion</keyword>
<dbReference type="InterPro" id="IPR048938">
    <property type="entry name" value="ATPD_C_fung"/>
</dbReference>
<evidence type="ECO:0000256" key="2">
    <source>
        <dbReference type="ARBA" id="ARBA00005712"/>
    </source>
</evidence>
<dbReference type="HAMAP" id="MF_00530">
    <property type="entry name" value="ATP_synth_epsil_bac"/>
    <property type="match status" value="1"/>
</dbReference>
<dbReference type="PANTHER" id="PTHR13822">
    <property type="entry name" value="ATP SYNTHASE DELTA/EPSILON CHAIN"/>
    <property type="match status" value="1"/>
</dbReference>
<keyword evidence="6" id="KW-0999">Mitochondrion inner membrane</keyword>
<accession>W1QBD1</accession>
<reference evidence="18 19" key="2">
    <citation type="journal article" date="2016" name="Proc. Natl. Acad. Sci. U.S.A.">
        <title>Structure of the mitochondrial ATP synthase from Pichia angusta determined by electron cryo-microscopy.</title>
        <authorList>
            <person name="Vinothkumar K.R."/>
            <person name="Montgomery M.G."/>
            <person name="Liu S."/>
            <person name="Walker J.E."/>
        </authorList>
    </citation>
    <scope>STRUCTURE BY ELECTRON MICROSCOPY (7.00 ANGSTROMS) OF 24-161</scope>
</reference>
<keyword evidence="10" id="KW-0472">Membrane</keyword>
<evidence type="ECO:0000256" key="11">
    <source>
        <dbReference type="ARBA" id="ARBA00023196"/>
    </source>
</evidence>
<evidence type="ECO:0000259" key="15">
    <source>
        <dbReference type="Pfam" id="PF21334"/>
    </source>
</evidence>
<dbReference type="InterPro" id="IPR001469">
    <property type="entry name" value="ATP_synth_F1_dsu/esu"/>
</dbReference>
<dbReference type="GeneID" id="25771250"/>
<proteinExistence type="evidence at protein level"/>
<dbReference type="Gene3D" id="2.60.15.10">
    <property type="entry name" value="F0F1 ATP synthase delta/epsilon subunit, N-terminal"/>
    <property type="match status" value="1"/>
</dbReference>
<dbReference type="PANTHER" id="PTHR13822:SF7">
    <property type="entry name" value="ATP SYNTHASE SUBUNIT DELTA, MITOCHONDRIAL"/>
    <property type="match status" value="1"/>
</dbReference>
<keyword evidence="8" id="KW-0406">Ion transport</keyword>
<dbReference type="eggNOG" id="KOG1758">
    <property type="taxonomic scope" value="Eukaryota"/>
</dbReference>
<dbReference type="EMBL" id="AEOI02000009">
    <property type="protein sequence ID" value="ESW97704.1"/>
    <property type="molecule type" value="Genomic_DNA"/>
</dbReference>
<evidence type="ECO:0000256" key="7">
    <source>
        <dbReference type="ARBA" id="ARBA00022946"/>
    </source>
</evidence>
<dbReference type="RefSeq" id="XP_013933789.1">
    <property type="nucleotide sequence ID" value="XM_014078314.1"/>
</dbReference>
<evidence type="ECO:0000259" key="14">
    <source>
        <dbReference type="Pfam" id="PF02823"/>
    </source>
</evidence>
<evidence type="ECO:0000256" key="13">
    <source>
        <dbReference type="ARBA" id="ARBA00031669"/>
    </source>
</evidence>
<dbReference type="PDBsum" id="5LQX"/>
<evidence type="ECO:0000256" key="10">
    <source>
        <dbReference type="ARBA" id="ARBA00023136"/>
    </source>
</evidence>
<dbReference type="PDB" id="5LQY">
    <property type="method" value="EM"/>
    <property type="resolution" value="7.80 A"/>
    <property type="chains" value="H=24-161"/>
</dbReference>
<dbReference type="EMDB" id="EMD-4101"/>
<evidence type="ECO:0000256" key="4">
    <source>
        <dbReference type="ARBA" id="ARBA00022448"/>
    </source>
</evidence>
<dbReference type="HOGENOM" id="CLU_084338_0_0_1"/>